<dbReference type="SFLD" id="SFLDS00001">
    <property type="entry name" value="Enolase"/>
    <property type="match status" value="1"/>
</dbReference>
<dbReference type="InterPro" id="IPR013342">
    <property type="entry name" value="Mandelate_racemase_C"/>
</dbReference>
<evidence type="ECO:0000256" key="4">
    <source>
        <dbReference type="ARBA" id="ARBA00022842"/>
    </source>
</evidence>
<dbReference type="GO" id="GO:0070205">
    <property type="term" value="F:2-succinyl-6-hydroxy-2,4-cyclohexadiene-1-carboxylate synthase activity"/>
    <property type="evidence" value="ECO:0007669"/>
    <property type="project" value="UniProtKB-UniRule"/>
</dbReference>
<dbReference type="SFLD" id="SFLDF00009">
    <property type="entry name" value="o-succinylbenzoate_synthase"/>
    <property type="match status" value="1"/>
</dbReference>
<sequence>MLTIKTTVGTYAIHYLNSQKKNQKTLICLHGFMGDHTTFDFLKNKTDWNIIGIDLLGHGQSEQSTHAENYQLYRIANALEEIFNELKLEQIYLLGYSFGGRVAQTYAYHYPKRVVHLFLESASIGLRNEKEKELRKNSDQKLAEKLNQMGMTSFVDWWQDDPLFASQKLLPQSIVSKEITTKKKQNVQSMILSLLSGSVANQEFFLKTDLFDNIPTTFIAGSLDQKYVQIGQQLKKEKNIPIVVIESVGHCVHLETPDYFYDILYAVIEDKRIEIKDVYAYEHSLDLLTPFRTSYGELTQKKTDIFVIESFNKTNGYGELLSFEAPDYIEETLENDRLIIKNYLIPLLKKQVLYSPRQIRDLFLPVKGNQMAKAALETAIWDLFAKERKISLAEYIGLPNKPISVGVSIGIQKDEATLLKVVKEYVQQGYTRIKIKINKGKDISYIRNVREAFPDLIIMVDANSAYHLSDEKLLKQFDNFSLAMIEQPLGTSDFYEHALLQKKINTPICLDENIRSLSDVKLAHTLGSCQSINLKIPRVGGLTECLDILEYTHNTNLSIWIGGMLESGVGRSLNLIIANHPSFTLPGDLSASNRYYKEDVIIEEFSLKRGRMRALESDGIGVTLKEVDRKKINYWF</sequence>
<proteinExistence type="predicted"/>
<dbReference type="GO" id="GO:0043748">
    <property type="term" value="F:O-succinylbenzoate synthase activity"/>
    <property type="evidence" value="ECO:0007669"/>
    <property type="project" value="UniProtKB-EC"/>
</dbReference>
<dbReference type="Pfam" id="PF02746">
    <property type="entry name" value="MR_MLE_N"/>
    <property type="match status" value="1"/>
</dbReference>
<dbReference type="InterPro" id="IPR036849">
    <property type="entry name" value="Enolase-like_C_sf"/>
</dbReference>
<dbReference type="GO" id="GO:0046872">
    <property type="term" value="F:metal ion binding"/>
    <property type="evidence" value="ECO:0007669"/>
    <property type="project" value="UniProtKB-KW"/>
</dbReference>
<dbReference type="PANTHER" id="PTHR48073:SF5">
    <property type="entry name" value="O-SUCCINYLBENZOATE SYNTHASE"/>
    <property type="match status" value="1"/>
</dbReference>
<dbReference type="EMBL" id="FWFD01000009">
    <property type="protein sequence ID" value="SLM85757.1"/>
    <property type="molecule type" value="Genomic_DNA"/>
</dbReference>
<dbReference type="RefSeq" id="WP_086951394.1">
    <property type="nucleotide sequence ID" value="NZ_FWFD01000009.1"/>
</dbReference>
<accession>A0A1X6WNB0</accession>
<dbReference type="SFLD" id="SFLDG00180">
    <property type="entry name" value="muconate_cycloisomerase"/>
    <property type="match status" value="1"/>
</dbReference>
<dbReference type="Gene3D" id="3.20.20.120">
    <property type="entry name" value="Enolase-like C-terminal domain"/>
    <property type="match status" value="1"/>
</dbReference>
<dbReference type="InterPro" id="IPR010197">
    <property type="entry name" value="OSBS/NAAAR"/>
</dbReference>
<keyword evidence="4" id="KW-0460">Magnesium</keyword>
<evidence type="ECO:0000313" key="9">
    <source>
        <dbReference type="EMBL" id="SLM85757.1"/>
    </source>
</evidence>
<dbReference type="UniPathway" id="UPA00079"/>
<dbReference type="SUPFAM" id="SSF54826">
    <property type="entry name" value="Enolase N-terminal domain-like"/>
    <property type="match status" value="1"/>
</dbReference>
<evidence type="ECO:0000256" key="6">
    <source>
        <dbReference type="NCBIfam" id="TIGR01928"/>
    </source>
</evidence>
<dbReference type="InterPro" id="IPR013341">
    <property type="entry name" value="Mandelate_racemase_N_dom"/>
</dbReference>
<dbReference type="GO" id="GO:0016854">
    <property type="term" value="F:racemase and epimerase activity"/>
    <property type="evidence" value="ECO:0007669"/>
    <property type="project" value="UniProtKB-ARBA"/>
</dbReference>
<evidence type="ECO:0000313" key="10">
    <source>
        <dbReference type="Proteomes" id="UP000195918"/>
    </source>
</evidence>
<evidence type="ECO:0000256" key="7">
    <source>
        <dbReference type="NCBIfam" id="TIGR03695"/>
    </source>
</evidence>
<dbReference type="SUPFAM" id="SSF51604">
    <property type="entry name" value="Enolase C-terminal domain-like"/>
    <property type="match status" value="1"/>
</dbReference>
<evidence type="ECO:0000256" key="5">
    <source>
        <dbReference type="ARBA" id="ARBA00023239"/>
    </source>
</evidence>
<dbReference type="InterPro" id="IPR029058">
    <property type="entry name" value="AB_hydrolase_fold"/>
</dbReference>
<reference evidence="10" key="1">
    <citation type="submission" date="2017-02" db="EMBL/GenBank/DDBJ databases">
        <authorList>
            <person name="Dridi B."/>
        </authorList>
    </citation>
    <scope>NUCLEOTIDE SEQUENCE [LARGE SCALE GENOMIC DNA]</scope>
    <source>
        <strain evidence="10">bH819</strain>
    </source>
</reference>
<comment type="cofactor">
    <cofactor evidence="1">
        <name>a divalent metal cation</name>
        <dbReference type="ChEBI" id="CHEBI:60240"/>
    </cofactor>
</comment>
<gene>
    <name evidence="9" type="ORF">FM121_06630</name>
</gene>
<dbReference type="OrthoDB" id="9774531at2"/>
<dbReference type="Pfam" id="PF13378">
    <property type="entry name" value="MR_MLE_C"/>
    <property type="match status" value="1"/>
</dbReference>
<dbReference type="PANTHER" id="PTHR48073">
    <property type="entry name" value="O-SUCCINYLBENZOATE SYNTHASE-RELATED"/>
    <property type="match status" value="1"/>
</dbReference>
<dbReference type="UniPathway" id="UPA01057">
    <property type="reaction ID" value="UER00165"/>
</dbReference>
<evidence type="ECO:0000256" key="1">
    <source>
        <dbReference type="ARBA" id="ARBA00001968"/>
    </source>
</evidence>
<dbReference type="PRINTS" id="PR00111">
    <property type="entry name" value="ABHYDROLASE"/>
</dbReference>
<dbReference type="InterPro" id="IPR029017">
    <property type="entry name" value="Enolase-like_N"/>
</dbReference>
<keyword evidence="10" id="KW-1185">Reference proteome</keyword>
<organism evidence="9 10">
    <name type="scientific">Vagococcus fluvialis bH819</name>
    <dbReference type="NCBI Taxonomy" id="1255619"/>
    <lineage>
        <taxon>Bacteria</taxon>
        <taxon>Bacillati</taxon>
        <taxon>Bacillota</taxon>
        <taxon>Bacilli</taxon>
        <taxon>Lactobacillales</taxon>
        <taxon>Enterococcaceae</taxon>
        <taxon>Vagococcus</taxon>
    </lineage>
</organism>
<evidence type="ECO:0000256" key="2">
    <source>
        <dbReference type="ARBA" id="ARBA00022428"/>
    </source>
</evidence>
<dbReference type="SUPFAM" id="SSF53474">
    <property type="entry name" value="alpha/beta-Hydrolases"/>
    <property type="match status" value="1"/>
</dbReference>
<dbReference type="NCBIfam" id="TIGR01928">
    <property type="entry name" value="menC_lowGC_arch"/>
    <property type="match status" value="1"/>
</dbReference>
<dbReference type="InterPro" id="IPR022485">
    <property type="entry name" value="SHCHC_synthase_MenH"/>
</dbReference>
<dbReference type="Gene3D" id="3.40.50.1820">
    <property type="entry name" value="alpha/beta hydrolase"/>
    <property type="match status" value="1"/>
</dbReference>
<dbReference type="NCBIfam" id="TIGR03695">
    <property type="entry name" value="menH_SHCHC"/>
    <property type="match status" value="1"/>
</dbReference>
<name>A0A1X6WNB0_9ENTE</name>
<dbReference type="AlphaFoldDB" id="A0A1X6WNB0"/>
<evidence type="ECO:0000259" key="8">
    <source>
        <dbReference type="SMART" id="SM00922"/>
    </source>
</evidence>
<dbReference type="InterPro" id="IPR029065">
    <property type="entry name" value="Enolase_C-like"/>
</dbReference>
<dbReference type="GO" id="GO:0009234">
    <property type="term" value="P:menaquinone biosynthetic process"/>
    <property type="evidence" value="ECO:0007669"/>
    <property type="project" value="UniProtKB-UniRule"/>
</dbReference>
<feature type="domain" description="Mandelate racemase/muconate lactonizing enzyme C-terminal" evidence="8">
    <location>
        <begin position="415"/>
        <end position="507"/>
    </location>
</feature>
<keyword evidence="2" id="KW-0474">Menaquinone biosynthesis</keyword>
<dbReference type="Gene3D" id="3.30.390.10">
    <property type="entry name" value="Enolase-like, N-terminal domain"/>
    <property type="match status" value="1"/>
</dbReference>
<dbReference type="InterPro" id="IPR000073">
    <property type="entry name" value="AB_hydrolase_1"/>
</dbReference>
<dbReference type="EC" id="4.2.1.113" evidence="6"/>
<protein>
    <recommendedName>
        <fullName evidence="6 7">Multifunctional fusion protein</fullName>
    </recommendedName>
    <domain>
        <recommendedName>
            <fullName evidence="6">o-succinylbenzoate synthase</fullName>
            <ecNumber evidence="6">4.2.1.113</ecNumber>
        </recommendedName>
    </domain>
    <domain>
        <recommendedName>
            <fullName evidence="7">2-succinyl-6-hydroxy-2,4-cyclohexadiene-1-carboxylate synthase</fullName>
            <ecNumber evidence="7">4.2.99.20</ecNumber>
        </recommendedName>
    </domain>
</protein>
<dbReference type="Pfam" id="PF00561">
    <property type="entry name" value="Abhydrolase_1"/>
    <property type="match status" value="1"/>
</dbReference>
<dbReference type="EC" id="4.2.99.20" evidence="7"/>
<keyword evidence="5 9" id="KW-0456">Lyase</keyword>
<dbReference type="Proteomes" id="UP000195918">
    <property type="component" value="Unassembled WGS sequence"/>
</dbReference>
<evidence type="ECO:0000256" key="3">
    <source>
        <dbReference type="ARBA" id="ARBA00022723"/>
    </source>
</evidence>
<dbReference type="SMART" id="SM00922">
    <property type="entry name" value="MR_MLE"/>
    <property type="match status" value="1"/>
</dbReference>
<keyword evidence="3" id="KW-0479">Metal-binding</keyword>